<evidence type="ECO:0000313" key="2">
    <source>
        <dbReference type="EMBL" id="GLS43766.1"/>
    </source>
</evidence>
<dbReference type="EMBL" id="JACIDN010000004">
    <property type="protein sequence ID" value="MBB3902840.1"/>
    <property type="molecule type" value="Genomic_DNA"/>
</dbReference>
<reference evidence="3 4" key="3">
    <citation type="submission" date="2020-08" db="EMBL/GenBank/DDBJ databases">
        <title>Genomic Encyclopedia of Type Strains, Phase IV (KMG-IV): sequencing the most valuable type-strain genomes for metagenomic binning, comparative biology and taxonomic classification.</title>
        <authorList>
            <person name="Goeker M."/>
        </authorList>
    </citation>
    <scope>NUCLEOTIDE SEQUENCE [LARGE SCALE GENOMIC DNA]</scope>
    <source>
        <strain evidence="3 4">DSM 24105</strain>
    </source>
</reference>
<dbReference type="PANTHER" id="PTHR33608">
    <property type="entry name" value="BLL2464 PROTEIN"/>
    <property type="match status" value="1"/>
</dbReference>
<name>A0A7W6F6Z5_9HYPH</name>
<dbReference type="Proteomes" id="UP000517759">
    <property type="component" value="Unassembled WGS sequence"/>
</dbReference>
<reference evidence="2" key="1">
    <citation type="journal article" date="2014" name="Int. J. Syst. Evol. Microbiol.">
        <title>Complete genome of a new Firmicutes species belonging to the dominant human colonic microbiota ('Ruminococcus bicirculans') reveals two chromosomes and a selective capacity to utilize plant glucans.</title>
        <authorList>
            <consortium name="NISC Comparative Sequencing Program"/>
            <person name="Wegmann U."/>
            <person name="Louis P."/>
            <person name="Goesmann A."/>
            <person name="Henrissat B."/>
            <person name="Duncan S.H."/>
            <person name="Flint H.J."/>
        </authorList>
    </citation>
    <scope>NUCLEOTIDE SEQUENCE</scope>
    <source>
        <strain evidence="2">NBRC 107710</strain>
    </source>
</reference>
<protein>
    <submittedName>
        <fullName evidence="3">Uncharacterized protein (DUF58 family)</fullName>
    </submittedName>
</protein>
<dbReference type="Proteomes" id="UP001156881">
    <property type="component" value="Unassembled WGS sequence"/>
</dbReference>
<evidence type="ECO:0000313" key="4">
    <source>
        <dbReference type="Proteomes" id="UP000517759"/>
    </source>
</evidence>
<dbReference type="EMBL" id="BSPG01000007">
    <property type="protein sequence ID" value="GLS43766.1"/>
    <property type="molecule type" value="Genomic_DNA"/>
</dbReference>
<organism evidence="3 4">
    <name type="scientific">Methylobacterium brachythecii</name>
    <dbReference type="NCBI Taxonomy" id="1176177"/>
    <lineage>
        <taxon>Bacteria</taxon>
        <taxon>Pseudomonadati</taxon>
        <taxon>Pseudomonadota</taxon>
        <taxon>Alphaproteobacteria</taxon>
        <taxon>Hyphomicrobiales</taxon>
        <taxon>Methylobacteriaceae</taxon>
        <taxon>Methylobacterium</taxon>
    </lineage>
</organism>
<dbReference type="InterPro" id="IPR036465">
    <property type="entry name" value="vWFA_dom_sf"/>
</dbReference>
<evidence type="ECO:0000313" key="5">
    <source>
        <dbReference type="Proteomes" id="UP001156881"/>
    </source>
</evidence>
<keyword evidence="5" id="KW-1185">Reference proteome</keyword>
<accession>A0A7W6F6Z5</accession>
<dbReference type="Pfam" id="PF01882">
    <property type="entry name" value="DUF58"/>
    <property type="match status" value="1"/>
</dbReference>
<evidence type="ECO:0000259" key="1">
    <source>
        <dbReference type="Pfam" id="PF01882"/>
    </source>
</evidence>
<feature type="domain" description="DUF58" evidence="1">
    <location>
        <begin position="50"/>
        <end position="269"/>
    </location>
</feature>
<comment type="caution">
    <text evidence="3">The sequence shown here is derived from an EMBL/GenBank/DDBJ whole genome shotgun (WGS) entry which is preliminary data.</text>
</comment>
<dbReference type="InterPro" id="IPR002881">
    <property type="entry name" value="DUF58"/>
</dbReference>
<sequence length="316" mass="34788">MARAFVALDDLLRLKHRAKGFSFLPRQPVHSLLAGRHASRLRGRGLNFEELRHYFEGDDTRTIDWLATARRGSPHVRVYSEERDRPVLLLVDQRRSMFFGSRRAMKSVAAAEVAALAAWRVTSLGDRVGAIVFGDTEMVEVRPQGRDAGAVRVIAEVVRQNQTLTAAASSADAGNQLNAALARAARSATHDWLVCLITDVTGENEETKRLVTRLTAHNDVLAIPISDPLEHALPDIGAAVFSGGDAQIEVDCASASLRDRYAQQRAAWRERLNALSRRRAIPTLPISTHRDVAQQLRELIGKRTATQLASVGGGRR</sequence>
<dbReference type="RefSeq" id="WP_284211212.1">
    <property type="nucleotide sequence ID" value="NZ_BSPG01000007.1"/>
</dbReference>
<dbReference type="AlphaFoldDB" id="A0A7W6F6Z5"/>
<dbReference type="PANTHER" id="PTHR33608:SF12">
    <property type="entry name" value="DUF58 DOMAIN-CONTAINING PROTEIN"/>
    <property type="match status" value="1"/>
</dbReference>
<reference evidence="5" key="2">
    <citation type="journal article" date="2019" name="Int. J. Syst. Evol. Microbiol.">
        <title>The Global Catalogue of Microorganisms (GCM) 10K type strain sequencing project: providing services to taxonomists for standard genome sequencing and annotation.</title>
        <authorList>
            <consortium name="The Broad Institute Genomics Platform"/>
            <consortium name="The Broad Institute Genome Sequencing Center for Infectious Disease"/>
            <person name="Wu L."/>
            <person name="Ma J."/>
        </authorList>
    </citation>
    <scope>NUCLEOTIDE SEQUENCE [LARGE SCALE GENOMIC DNA]</scope>
    <source>
        <strain evidence="5">NBRC 107710</strain>
    </source>
</reference>
<proteinExistence type="predicted"/>
<dbReference type="SUPFAM" id="SSF53300">
    <property type="entry name" value="vWA-like"/>
    <property type="match status" value="1"/>
</dbReference>
<gene>
    <name evidence="2" type="ORF">GCM10007884_17510</name>
    <name evidence="3" type="ORF">GGR33_002342</name>
</gene>
<evidence type="ECO:0000313" key="3">
    <source>
        <dbReference type="EMBL" id="MBB3902840.1"/>
    </source>
</evidence>
<reference evidence="2" key="4">
    <citation type="submission" date="2023-01" db="EMBL/GenBank/DDBJ databases">
        <title>Draft genome sequence of Methylobacterium brachythecii strain NBRC 107710.</title>
        <authorList>
            <person name="Sun Q."/>
            <person name="Mori K."/>
        </authorList>
    </citation>
    <scope>NUCLEOTIDE SEQUENCE</scope>
    <source>
        <strain evidence="2">NBRC 107710</strain>
    </source>
</reference>